<sequence>MKTKQVTPVLALLLVSAAFTAVAAEPAKVSGALALRVQHELSALGADGVRRDIYFAERVYREGGTVWIEREIPHGAHDEAGHAKADKGHKHMDMSAAARWIERQPSGKLSVRLVSDAMRKTFEVSPAEYGNIGFDGSWATAYHLLDPAALKTMSASGAARGGVQEYRAKRGDEQVTVQWDVAGQYPRLVQSRNASGTQKKITRVTAAALPQPAPWNRTRPYAKGEYTDLMD</sequence>
<dbReference type="AlphaFoldDB" id="A0A1K0IQH3"/>
<evidence type="ECO:0000256" key="1">
    <source>
        <dbReference type="SAM" id="MobiDB-lite"/>
    </source>
</evidence>
<gene>
    <name evidence="3" type="ORF">CNECB9_5460024</name>
</gene>
<feature type="signal peptide" evidence="2">
    <location>
        <begin position="1"/>
        <end position="23"/>
    </location>
</feature>
<feature type="region of interest" description="Disordered" evidence="1">
    <location>
        <begin position="212"/>
        <end position="231"/>
    </location>
</feature>
<protein>
    <submittedName>
        <fullName evidence="3">Uncharacterized protein</fullName>
    </submittedName>
</protein>
<dbReference type="RefSeq" id="WP_340530073.1">
    <property type="nucleotide sequence ID" value="NZ_FMSH01000497.1"/>
</dbReference>
<proteinExistence type="predicted"/>
<evidence type="ECO:0000313" key="3">
    <source>
        <dbReference type="EMBL" id="SCU98115.1"/>
    </source>
</evidence>
<reference evidence="3" key="1">
    <citation type="submission" date="2016-09" db="EMBL/GenBank/DDBJ databases">
        <authorList>
            <person name="Capua I."/>
            <person name="De Benedictis P."/>
            <person name="Joannis T."/>
            <person name="Lombin L.H."/>
            <person name="Cattoli G."/>
        </authorList>
    </citation>
    <scope>NUCLEOTIDE SEQUENCE</scope>
    <source>
        <strain evidence="3">B9</strain>
    </source>
</reference>
<keyword evidence="2" id="KW-0732">Signal</keyword>
<dbReference type="EMBL" id="FMSH01000497">
    <property type="protein sequence ID" value="SCU98115.1"/>
    <property type="molecule type" value="Genomic_DNA"/>
</dbReference>
<organism evidence="3">
    <name type="scientific">Cupriavidus necator</name>
    <name type="common">Alcaligenes eutrophus</name>
    <name type="synonym">Ralstonia eutropha</name>
    <dbReference type="NCBI Taxonomy" id="106590"/>
    <lineage>
        <taxon>Bacteria</taxon>
        <taxon>Pseudomonadati</taxon>
        <taxon>Pseudomonadota</taxon>
        <taxon>Betaproteobacteria</taxon>
        <taxon>Burkholderiales</taxon>
        <taxon>Burkholderiaceae</taxon>
        <taxon>Cupriavidus</taxon>
    </lineage>
</organism>
<feature type="chain" id="PRO_5013154055" evidence="2">
    <location>
        <begin position="24"/>
        <end position="231"/>
    </location>
</feature>
<evidence type="ECO:0000256" key="2">
    <source>
        <dbReference type="SAM" id="SignalP"/>
    </source>
</evidence>
<name>A0A1K0IQH3_CUPNE</name>
<accession>A0A1K0IQH3</accession>